<evidence type="ECO:0000256" key="1">
    <source>
        <dbReference type="SAM" id="SignalP"/>
    </source>
</evidence>
<keyword evidence="1" id="KW-0732">Signal</keyword>
<gene>
    <name evidence="3" type="ORF">ACFO5O_00060</name>
</gene>
<sequence length="394" mass="45345">MKPLLISVFVLFSITVSAQNTVAKFKYEDAEKAYYEGNFETCIQLLIETEALLGQTAPNILHLRIMAEYKRFESNPYDNYLNLEHIRNQCSTYLRDYDIAGLEEKYRDIYTIQNALKVYPQDKVSFDEKVNQLKIEADKKASELNAIYIQNQEIIDRFLPMVLVDGGTFLMGLKNDKELKWIHRSQSHLYKDAMPQHQVSVNTFKIAAFETTNEVWAWVFGSAESIDTKDAKKPVVASWEESQEFIFKLNKLTGRKYRLPTEAEWEYAARGGNQSKNYQFSGSDNKNEVSWNEANASFFETKHLKTHTVGQKAPNELGIYDMTGNVWEWCNDWYASDYYKNSPITNPLGPDQGIIRVARGGSVQCNFGCYTVNRTLGIDLAEGYIGFRLVLDDE</sequence>
<evidence type="ECO:0000313" key="4">
    <source>
        <dbReference type="Proteomes" id="UP001595953"/>
    </source>
</evidence>
<dbReference type="PANTHER" id="PTHR23150:SF19">
    <property type="entry name" value="FORMYLGLYCINE-GENERATING ENZYME"/>
    <property type="match status" value="1"/>
</dbReference>
<name>A0ABV9N124_9FLAO</name>
<accession>A0ABV9N124</accession>
<comment type="caution">
    <text evidence="3">The sequence shown here is derived from an EMBL/GenBank/DDBJ whole genome shotgun (WGS) entry which is preliminary data.</text>
</comment>
<feature type="domain" description="Sulfatase-modifying factor enzyme-like" evidence="2">
    <location>
        <begin position="161"/>
        <end position="390"/>
    </location>
</feature>
<dbReference type="InterPro" id="IPR051043">
    <property type="entry name" value="Sulfatase_Mod_Factor_Kinase"/>
</dbReference>
<dbReference type="Gene3D" id="3.90.1580.10">
    <property type="entry name" value="paralog of FGE (formylglycine-generating enzyme)"/>
    <property type="match status" value="1"/>
</dbReference>
<dbReference type="PANTHER" id="PTHR23150">
    <property type="entry name" value="SULFATASE MODIFYING FACTOR 1, 2"/>
    <property type="match status" value="1"/>
</dbReference>
<dbReference type="Pfam" id="PF03781">
    <property type="entry name" value="FGE-sulfatase"/>
    <property type="match status" value="1"/>
</dbReference>
<evidence type="ECO:0000259" key="2">
    <source>
        <dbReference type="Pfam" id="PF03781"/>
    </source>
</evidence>
<organism evidence="3 4">
    <name type="scientific">Geojedonia litorea</name>
    <dbReference type="NCBI Taxonomy" id="1268269"/>
    <lineage>
        <taxon>Bacteria</taxon>
        <taxon>Pseudomonadati</taxon>
        <taxon>Bacteroidota</taxon>
        <taxon>Flavobacteriia</taxon>
        <taxon>Flavobacteriales</taxon>
        <taxon>Flavobacteriaceae</taxon>
        <taxon>Geojedonia</taxon>
    </lineage>
</organism>
<keyword evidence="4" id="KW-1185">Reference proteome</keyword>
<reference evidence="4" key="1">
    <citation type="journal article" date="2019" name="Int. J. Syst. Evol. Microbiol.">
        <title>The Global Catalogue of Microorganisms (GCM) 10K type strain sequencing project: providing services to taxonomists for standard genome sequencing and annotation.</title>
        <authorList>
            <consortium name="The Broad Institute Genomics Platform"/>
            <consortium name="The Broad Institute Genome Sequencing Center for Infectious Disease"/>
            <person name="Wu L."/>
            <person name="Ma J."/>
        </authorList>
    </citation>
    <scope>NUCLEOTIDE SEQUENCE [LARGE SCALE GENOMIC DNA]</scope>
    <source>
        <strain evidence="4">CCUG 63682</strain>
    </source>
</reference>
<dbReference type="InterPro" id="IPR042095">
    <property type="entry name" value="SUMF_sf"/>
</dbReference>
<proteinExistence type="predicted"/>
<evidence type="ECO:0000313" key="3">
    <source>
        <dbReference type="EMBL" id="MFC4720695.1"/>
    </source>
</evidence>
<dbReference type="EMBL" id="JBHSGP010000004">
    <property type="protein sequence ID" value="MFC4720695.1"/>
    <property type="molecule type" value="Genomic_DNA"/>
</dbReference>
<feature type="signal peptide" evidence="1">
    <location>
        <begin position="1"/>
        <end position="18"/>
    </location>
</feature>
<dbReference type="InterPro" id="IPR005532">
    <property type="entry name" value="SUMF_dom"/>
</dbReference>
<protein>
    <submittedName>
        <fullName evidence="3">Formylglycine-generating enzyme family protein</fullName>
    </submittedName>
</protein>
<dbReference type="InterPro" id="IPR016187">
    <property type="entry name" value="CTDL_fold"/>
</dbReference>
<feature type="chain" id="PRO_5046124362" evidence="1">
    <location>
        <begin position="19"/>
        <end position="394"/>
    </location>
</feature>
<dbReference type="Proteomes" id="UP001595953">
    <property type="component" value="Unassembled WGS sequence"/>
</dbReference>
<dbReference type="RefSeq" id="WP_387959721.1">
    <property type="nucleotide sequence ID" value="NZ_JBHSGP010000004.1"/>
</dbReference>
<dbReference type="SUPFAM" id="SSF56436">
    <property type="entry name" value="C-type lectin-like"/>
    <property type="match status" value="1"/>
</dbReference>